<evidence type="ECO:0000313" key="1">
    <source>
        <dbReference type="EMBL" id="SFL05309.1"/>
    </source>
</evidence>
<organism evidence="1 2">
    <name type="scientific">Nitrosomonas aestuarii</name>
    <dbReference type="NCBI Taxonomy" id="52441"/>
    <lineage>
        <taxon>Bacteria</taxon>
        <taxon>Pseudomonadati</taxon>
        <taxon>Pseudomonadota</taxon>
        <taxon>Betaproteobacteria</taxon>
        <taxon>Nitrosomonadales</taxon>
        <taxon>Nitrosomonadaceae</taxon>
        <taxon>Nitrosomonas</taxon>
    </lineage>
</organism>
<keyword evidence="2" id="KW-1185">Reference proteome</keyword>
<dbReference type="AlphaFoldDB" id="A0A1I4EJ64"/>
<dbReference type="STRING" id="52441.SAMN05216302_102849"/>
<dbReference type="Proteomes" id="UP000199533">
    <property type="component" value="Unassembled WGS sequence"/>
</dbReference>
<dbReference type="EMBL" id="FOSP01000028">
    <property type="protein sequence ID" value="SFL05309.1"/>
    <property type="molecule type" value="Genomic_DNA"/>
</dbReference>
<reference evidence="2" key="1">
    <citation type="submission" date="2016-10" db="EMBL/GenBank/DDBJ databases">
        <authorList>
            <person name="Varghese N."/>
            <person name="Submissions S."/>
        </authorList>
    </citation>
    <scope>NUCLEOTIDE SEQUENCE [LARGE SCALE GENOMIC DNA]</scope>
    <source>
        <strain evidence="2">Nm69</strain>
    </source>
</reference>
<name>A0A1I4EJ64_9PROT</name>
<evidence type="ECO:0000313" key="2">
    <source>
        <dbReference type="Proteomes" id="UP000199533"/>
    </source>
</evidence>
<sequence length="77" mass="8789">MPNRIGYQPAVSACELPQPGSNNRSYAPIQLMLQFILSVWCGTNRLNDFEQHDMHYLIGGIRQITDERKNAKGRQLS</sequence>
<dbReference type="OrthoDB" id="8546611at2"/>
<proteinExistence type="predicted"/>
<accession>A0A1I4EJ64</accession>
<gene>
    <name evidence="1" type="ORF">SAMN05216302_102849</name>
</gene>
<protein>
    <submittedName>
        <fullName evidence="1">Uncharacterized protein</fullName>
    </submittedName>
</protein>
<dbReference type="RefSeq" id="WP_090701721.1">
    <property type="nucleotide sequence ID" value="NZ_FOSP01000028.1"/>
</dbReference>